<dbReference type="RefSeq" id="WP_177227026.1">
    <property type="nucleotide sequence ID" value="NZ_FNOK01000087.1"/>
</dbReference>
<protein>
    <submittedName>
        <fullName evidence="2">Uncharacterized protein</fullName>
    </submittedName>
</protein>
<evidence type="ECO:0000313" key="3">
    <source>
        <dbReference type="Proteomes" id="UP000199529"/>
    </source>
</evidence>
<feature type="region of interest" description="Disordered" evidence="1">
    <location>
        <begin position="48"/>
        <end position="82"/>
    </location>
</feature>
<organism evidence="2 3">
    <name type="scientific">Saccharopolyspora shandongensis</name>
    <dbReference type="NCBI Taxonomy" id="418495"/>
    <lineage>
        <taxon>Bacteria</taxon>
        <taxon>Bacillati</taxon>
        <taxon>Actinomycetota</taxon>
        <taxon>Actinomycetes</taxon>
        <taxon>Pseudonocardiales</taxon>
        <taxon>Pseudonocardiaceae</taxon>
        <taxon>Saccharopolyspora</taxon>
    </lineage>
</organism>
<reference evidence="3" key="1">
    <citation type="submission" date="2016-10" db="EMBL/GenBank/DDBJ databases">
        <authorList>
            <person name="Varghese N."/>
            <person name="Submissions S."/>
        </authorList>
    </citation>
    <scope>NUCLEOTIDE SEQUENCE [LARGE SCALE GENOMIC DNA]</scope>
    <source>
        <strain evidence="3">CGMCC 4.3530</strain>
    </source>
</reference>
<keyword evidence="3" id="KW-1185">Reference proteome</keyword>
<proteinExistence type="predicted"/>
<dbReference type="STRING" id="418495.SAMN05216215_108712"/>
<dbReference type="EMBL" id="FNOK01000087">
    <property type="protein sequence ID" value="SDZ51189.1"/>
    <property type="molecule type" value="Genomic_DNA"/>
</dbReference>
<sequence>MRQLRVLVEQLPPTGAFARARGDGWTDLEHLVANVVDAVQGSAYSVVGALGGKPKRPKPQQRPGDKDKSRLGDRGSRSTEDVLAYLDSLKPAAA</sequence>
<gene>
    <name evidence="2" type="ORF">SAMN05216215_108712</name>
</gene>
<dbReference type="AlphaFoldDB" id="A0A1H3TPD3"/>
<evidence type="ECO:0000256" key="1">
    <source>
        <dbReference type="SAM" id="MobiDB-lite"/>
    </source>
</evidence>
<feature type="compositionally biased region" description="Basic and acidic residues" evidence="1">
    <location>
        <begin position="63"/>
        <end position="80"/>
    </location>
</feature>
<evidence type="ECO:0000313" key="2">
    <source>
        <dbReference type="EMBL" id="SDZ51189.1"/>
    </source>
</evidence>
<accession>A0A1H3TPD3</accession>
<name>A0A1H3TPD3_9PSEU</name>
<dbReference type="Proteomes" id="UP000199529">
    <property type="component" value="Unassembled WGS sequence"/>
</dbReference>